<proteinExistence type="predicted"/>
<comment type="caution">
    <text evidence="3">The sequence shown here is derived from an EMBL/GenBank/DDBJ whole genome shotgun (WGS) entry which is preliminary data.</text>
</comment>
<sequence>MLRLATIGTSWITGAFIDGAKLSGKFTLTAVYSRDAERGAAFALKHGAPKVFTDLAELAASPDVDAVYIASPNSLHYEQAKLLLDNQKHVLCEKPLTINSAYAQELFALAAKRGCILMEGITLLHIPELADFRAALGRIGKVKLAHFDFSRVSSKYRDYVEGRNPNIFNPAFATGTLMDIGVYCVYPALYLFGKPKAVSASATFIDSGADASGASILEYDDLIAVLTYSKTTQGCDISEIQGDLGTILIKSIGTMSQVTLKLLDGTQEEIVSPREKSDQMRYIASDFHRFITQPDQSAGEYQELCTLSVDVCQALRTLRRAAGIKFPCDID</sequence>
<keyword evidence="4" id="KW-1185">Reference proteome</keyword>
<feature type="domain" description="GFO/IDH/MocA-like oxidoreductase" evidence="2">
    <location>
        <begin position="137"/>
        <end position="247"/>
    </location>
</feature>
<dbReference type="EMBL" id="JACRSP010000001">
    <property type="protein sequence ID" value="MBC8535674.1"/>
    <property type="molecule type" value="Genomic_DNA"/>
</dbReference>
<dbReference type="RefSeq" id="WP_249299403.1">
    <property type="nucleotide sequence ID" value="NZ_JACRSP010000001.1"/>
</dbReference>
<name>A0A926DD93_9FIRM</name>
<accession>A0A926DD93</accession>
<dbReference type="Proteomes" id="UP000620366">
    <property type="component" value="Unassembled WGS sequence"/>
</dbReference>
<reference evidence="3" key="1">
    <citation type="submission" date="2020-08" db="EMBL/GenBank/DDBJ databases">
        <title>Genome public.</title>
        <authorList>
            <person name="Liu C."/>
            <person name="Sun Q."/>
        </authorList>
    </citation>
    <scope>NUCLEOTIDE SEQUENCE</scope>
    <source>
        <strain evidence="3">BX7</strain>
    </source>
</reference>
<gene>
    <name evidence="3" type="ORF">H8695_03085</name>
</gene>
<dbReference type="PANTHER" id="PTHR43054:SF1">
    <property type="entry name" value="SCYLLO-INOSITOL 2-DEHYDROGENASE (NADP(+)) IOLU"/>
    <property type="match status" value="1"/>
</dbReference>
<dbReference type="InterPro" id="IPR000683">
    <property type="entry name" value="Gfo/Idh/MocA-like_OxRdtase_N"/>
</dbReference>
<organism evidence="3 4">
    <name type="scientific">Feifania hominis</name>
    <dbReference type="NCBI Taxonomy" id="2763660"/>
    <lineage>
        <taxon>Bacteria</taxon>
        <taxon>Bacillati</taxon>
        <taxon>Bacillota</taxon>
        <taxon>Clostridia</taxon>
        <taxon>Eubacteriales</taxon>
        <taxon>Feifaniaceae</taxon>
        <taxon>Feifania</taxon>
    </lineage>
</organism>
<evidence type="ECO:0000313" key="3">
    <source>
        <dbReference type="EMBL" id="MBC8535674.1"/>
    </source>
</evidence>
<dbReference type="SUPFAM" id="SSF51735">
    <property type="entry name" value="NAD(P)-binding Rossmann-fold domains"/>
    <property type="match status" value="1"/>
</dbReference>
<dbReference type="GO" id="GO:0000166">
    <property type="term" value="F:nucleotide binding"/>
    <property type="evidence" value="ECO:0007669"/>
    <property type="project" value="InterPro"/>
</dbReference>
<dbReference type="InterPro" id="IPR036291">
    <property type="entry name" value="NAD(P)-bd_dom_sf"/>
</dbReference>
<dbReference type="AlphaFoldDB" id="A0A926DD93"/>
<dbReference type="SUPFAM" id="SSF55347">
    <property type="entry name" value="Glyceraldehyde-3-phosphate dehydrogenase-like, C-terminal domain"/>
    <property type="match status" value="1"/>
</dbReference>
<evidence type="ECO:0000259" key="2">
    <source>
        <dbReference type="Pfam" id="PF22725"/>
    </source>
</evidence>
<protein>
    <submittedName>
        <fullName evidence="3">Gfo/Idh/MocA family oxidoreductase</fullName>
    </submittedName>
</protein>
<dbReference type="InterPro" id="IPR055170">
    <property type="entry name" value="GFO_IDH_MocA-like_dom"/>
</dbReference>
<evidence type="ECO:0000259" key="1">
    <source>
        <dbReference type="Pfam" id="PF01408"/>
    </source>
</evidence>
<dbReference type="Gene3D" id="3.40.50.720">
    <property type="entry name" value="NAD(P)-binding Rossmann-like Domain"/>
    <property type="match status" value="1"/>
</dbReference>
<feature type="domain" description="Gfo/Idh/MocA-like oxidoreductase N-terminal" evidence="1">
    <location>
        <begin position="3"/>
        <end position="120"/>
    </location>
</feature>
<dbReference type="PANTHER" id="PTHR43054">
    <property type="match status" value="1"/>
</dbReference>
<dbReference type="Pfam" id="PF01408">
    <property type="entry name" value="GFO_IDH_MocA"/>
    <property type="match status" value="1"/>
</dbReference>
<dbReference type="Gene3D" id="3.30.360.10">
    <property type="entry name" value="Dihydrodipicolinate Reductase, domain 2"/>
    <property type="match status" value="1"/>
</dbReference>
<dbReference type="Pfam" id="PF22725">
    <property type="entry name" value="GFO_IDH_MocA_C3"/>
    <property type="match status" value="1"/>
</dbReference>
<evidence type="ECO:0000313" key="4">
    <source>
        <dbReference type="Proteomes" id="UP000620366"/>
    </source>
</evidence>